<evidence type="ECO:0000259" key="1">
    <source>
        <dbReference type="Pfam" id="PF03732"/>
    </source>
</evidence>
<dbReference type="AlphaFoldDB" id="A0A0V0I7P5"/>
<proteinExistence type="predicted"/>
<evidence type="ECO:0000313" key="2">
    <source>
        <dbReference type="EMBL" id="JAP28686.1"/>
    </source>
</evidence>
<dbReference type="PANTHER" id="PTHR33437">
    <property type="entry name" value="OS06G0361200 PROTEIN"/>
    <property type="match status" value="1"/>
</dbReference>
<dbReference type="EMBL" id="GEDG01009871">
    <property type="protein sequence ID" value="JAP28686.1"/>
    <property type="molecule type" value="Transcribed_RNA"/>
</dbReference>
<accession>A0A0V0I7P5</accession>
<reference evidence="2" key="1">
    <citation type="submission" date="2015-12" db="EMBL/GenBank/DDBJ databases">
        <title>Gene expression during late stages of embryo sac development: a critical building block for successful pollen-pistil interactions.</title>
        <authorList>
            <person name="Liu Y."/>
            <person name="Joly V."/>
            <person name="Sabar M."/>
            <person name="Matton D.P."/>
        </authorList>
    </citation>
    <scope>NUCLEOTIDE SEQUENCE</scope>
</reference>
<name>A0A0V0I7P5_SOLCH</name>
<dbReference type="PANTHER" id="PTHR33437:SF2">
    <property type="entry name" value="OS06G0361200 PROTEIN"/>
    <property type="match status" value="1"/>
</dbReference>
<sequence>MLIRYQPPKLQQCDGRGNPRQHIAHFIETCSSGGIHGDLLVKQFFRSLKENSFDWYTDLEPESIDCWEQLENQFLNHFYSTRRAVSMMELTNTKQSKDEPIVDYINRWRMLILDCKDQLSKISAVEICIQGMHWGLVYILQGIKLQTFEELATHAHNMELSIASHGKNRMSLIQEKKIHNSQSR</sequence>
<protein>
    <submittedName>
        <fullName evidence="2">Putative ovule protein</fullName>
    </submittedName>
</protein>
<dbReference type="InterPro" id="IPR005162">
    <property type="entry name" value="Retrotrans_gag_dom"/>
</dbReference>
<dbReference type="Pfam" id="PF03732">
    <property type="entry name" value="Retrotrans_gag"/>
    <property type="match status" value="1"/>
</dbReference>
<organism evidence="2">
    <name type="scientific">Solanum chacoense</name>
    <name type="common">Chaco potato</name>
    <dbReference type="NCBI Taxonomy" id="4108"/>
    <lineage>
        <taxon>Eukaryota</taxon>
        <taxon>Viridiplantae</taxon>
        <taxon>Streptophyta</taxon>
        <taxon>Embryophyta</taxon>
        <taxon>Tracheophyta</taxon>
        <taxon>Spermatophyta</taxon>
        <taxon>Magnoliopsida</taxon>
        <taxon>eudicotyledons</taxon>
        <taxon>Gunneridae</taxon>
        <taxon>Pentapetalae</taxon>
        <taxon>asterids</taxon>
        <taxon>lamiids</taxon>
        <taxon>Solanales</taxon>
        <taxon>Solanaceae</taxon>
        <taxon>Solanoideae</taxon>
        <taxon>Solaneae</taxon>
        <taxon>Solanum</taxon>
    </lineage>
</organism>
<feature type="domain" description="Retrotransposon gag" evidence="1">
    <location>
        <begin position="45"/>
        <end position="133"/>
    </location>
</feature>